<evidence type="ECO:0000256" key="2">
    <source>
        <dbReference type="ARBA" id="ARBA00022679"/>
    </source>
</evidence>
<evidence type="ECO:0000256" key="3">
    <source>
        <dbReference type="ARBA" id="ARBA00022691"/>
    </source>
</evidence>
<dbReference type="Pfam" id="PF01189">
    <property type="entry name" value="Methyltr_RsmB-F"/>
    <property type="match status" value="1"/>
</dbReference>
<dbReference type="PANTHER" id="PTHR22807">
    <property type="entry name" value="NOP2 YEAST -RELATED NOL1/NOP2/FMU SUN DOMAIN-CONTAINING"/>
    <property type="match status" value="1"/>
</dbReference>
<sequence>MLKSGLLSLKSGGKLLYCTCSIAPEENELVVNEILKKMENYSIIEIFKDFGVPGLNNVFGIDLIEDLKLSQRLYPHIHDTIGFYFCLIKKLN</sequence>
<dbReference type="GO" id="GO:0070475">
    <property type="term" value="P:rRNA base methylation"/>
    <property type="evidence" value="ECO:0007669"/>
    <property type="project" value="TreeGrafter"/>
</dbReference>
<dbReference type="SUPFAM" id="SSF53335">
    <property type="entry name" value="S-adenosyl-L-methionine-dependent methyltransferases"/>
    <property type="match status" value="1"/>
</dbReference>
<evidence type="ECO:0000256" key="1">
    <source>
        <dbReference type="ARBA" id="ARBA00022603"/>
    </source>
</evidence>
<evidence type="ECO:0000259" key="5">
    <source>
        <dbReference type="PROSITE" id="PS51686"/>
    </source>
</evidence>
<gene>
    <name evidence="6" type="ORF">S01H4_31149</name>
</gene>
<keyword evidence="3" id="KW-0949">S-adenosyl-L-methionine</keyword>
<dbReference type="Gene3D" id="3.40.50.150">
    <property type="entry name" value="Vaccinia Virus protein VP39"/>
    <property type="match status" value="1"/>
</dbReference>
<keyword evidence="1" id="KW-0489">Methyltransferase</keyword>
<dbReference type="AlphaFoldDB" id="X1BA20"/>
<dbReference type="GO" id="GO:0005730">
    <property type="term" value="C:nucleolus"/>
    <property type="evidence" value="ECO:0007669"/>
    <property type="project" value="TreeGrafter"/>
</dbReference>
<dbReference type="InterPro" id="IPR029063">
    <property type="entry name" value="SAM-dependent_MTases_sf"/>
</dbReference>
<evidence type="ECO:0000256" key="4">
    <source>
        <dbReference type="ARBA" id="ARBA00022884"/>
    </source>
</evidence>
<dbReference type="GO" id="GO:0009383">
    <property type="term" value="F:rRNA (cytosine-C5-)-methyltransferase activity"/>
    <property type="evidence" value="ECO:0007669"/>
    <property type="project" value="TreeGrafter"/>
</dbReference>
<organism evidence="6">
    <name type="scientific">marine sediment metagenome</name>
    <dbReference type="NCBI Taxonomy" id="412755"/>
    <lineage>
        <taxon>unclassified sequences</taxon>
        <taxon>metagenomes</taxon>
        <taxon>ecological metagenomes</taxon>
    </lineage>
</organism>
<keyword evidence="4" id="KW-0694">RNA-binding</keyword>
<evidence type="ECO:0000313" key="6">
    <source>
        <dbReference type="EMBL" id="GAG78117.1"/>
    </source>
</evidence>
<accession>X1BA20</accession>
<dbReference type="InterPro" id="IPR001678">
    <property type="entry name" value="MeTrfase_RsmB-F_NOP2_dom"/>
</dbReference>
<name>X1BA20_9ZZZZ</name>
<dbReference type="PANTHER" id="PTHR22807:SF30">
    <property type="entry name" value="28S RRNA (CYTOSINE(4447)-C(5))-METHYLTRANSFERASE-RELATED"/>
    <property type="match status" value="1"/>
</dbReference>
<dbReference type="EMBL" id="BART01016149">
    <property type="protein sequence ID" value="GAG78117.1"/>
    <property type="molecule type" value="Genomic_DNA"/>
</dbReference>
<dbReference type="GO" id="GO:0000470">
    <property type="term" value="P:maturation of LSU-rRNA"/>
    <property type="evidence" value="ECO:0007669"/>
    <property type="project" value="TreeGrafter"/>
</dbReference>
<proteinExistence type="predicted"/>
<dbReference type="PRINTS" id="PR02008">
    <property type="entry name" value="RCMTFAMILY"/>
</dbReference>
<feature type="domain" description="SAM-dependent MTase RsmB/NOP-type" evidence="5">
    <location>
        <begin position="1"/>
        <end position="91"/>
    </location>
</feature>
<comment type="caution">
    <text evidence="6">The sequence shown here is derived from an EMBL/GenBank/DDBJ whole genome shotgun (WGS) entry which is preliminary data.</text>
</comment>
<protein>
    <recommendedName>
        <fullName evidence="5">SAM-dependent MTase RsmB/NOP-type domain-containing protein</fullName>
    </recommendedName>
</protein>
<dbReference type="GO" id="GO:0003723">
    <property type="term" value="F:RNA binding"/>
    <property type="evidence" value="ECO:0007669"/>
    <property type="project" value="UniProtKB-KW"/>
</dbReference>
<dbReference type="InterPro" id="IPR049560">
    <property type="entry name" value="MeTrfase_RsmB-F_NOP2_cat"/>
</dbReference>
<keyword evidence="2" id="KW-0808">Transferase</keyword>
<dbReference type="PROSITE" id="PS51686">
    <property type="entry name" value="SAM_MT_RSMB_NOP"/>
    <property type="match status" value="1"/>
</dbReference>
<reference evidence="6" key="1">
    <citation type="journal article" date="2014" name="Front. Microbiol.">
        <title>High frequency of phylogenetically diverse reductive dehalogenase-homologous genes in deep subseafloor sedimentary metagenomes.</title>
        <authorList>
            <person name="Kawai M."/>
            <person name="Futagami T."/>
            <person name="Toyoda A."/>
            <person name="Takaki Y."/>
            <person name="Nishi S."/>
            <person name="Hori S."/>
            <person name="Arai W."/>
            <person name="Tsubouchi T."/>
            <person name="Morono Y."/>
            <person name="Uchiyama I."/>
            <person name="Ito T."/>
            <person name="Fujiyama A."/>
            <person name="Inagaki F."/>
            <person name="Takami H."/>
        </authorList>
    </citation>
    <scope>NUCLEOTIDE SEQUENCE</scope>
    <source>
        <strain evidence="6">Expedition CK06-06</strain>
    </source>
</reference>
<dbReference type="InterPro" id="IPR023267">
    <property type="entry name" value="RCMT"/>
</dbReference>